<evidence type="ECO:0000259" key="2">
    <source>
        <dbReference type="Pfam" id="PF09423"/>
    </source>
</evidence>
<dbReference type="Gene3D" id="3.60.21.70">
    <property type="entry name" value="PhoD-like phosphatase"/>
    <property type="match status" value="1"/>
</dbReference>
<dbReference type="PANTHER" id="PTHR33987">
    <property type="entry name" value="CALCINEURIN-LIKE METALLO-PHOSPHOESTERASE SUPERFAMILY PROTEIN"/>
    <property type="match status" value="1"/>
</dbReference>
<dbReference type="PANTHER" id="PTHR33987:SF1">
    <property type="entry name" value="CALCINEURIN-LIKE METALLO-PHOSPHOESTERASE SUPERFAMILY PROTEIN"/>
    <property type="match status" value="1"/>
</dbReference>
<evidence type="ECO:0000313" key="4">
    <source>
        <dbReference type="Proteomes" id="UP000315017"/>
    </source>
</evidence>
<dbReference type="EC" id="3.1.3.1" evidence="3"/>
<feature type="signal peptide" evidence="1">
    <location>
        <begin position="1"/>
        <end position="19"/>
    </location>
</feature>
<dbReference type="GO" id="GO:0004035">
    <property type="term" value="F:alkaline phosphatase activity"/>
    <property type="evidence" value="ECO:0007669"/>
    <property type="project" value="UniProtKB-EC"/>
</dbReference>
<dbReference type="PROSITE" id="PS51318">
    <property type="entry name" value="TAT"/>
    <property type="match status" value="1"/>
</dbReference>
<organism evidence="3 4">
    <name type="scientific">Anatilimnocola aggregata</name>
    <dbReference type="NCBI Taxonomy" id="2528021"/>
    <lineage>
        <taxon>Bacteria</taxon>
        <taxon>Pseudomonadati</taxon>
        <taxon>Planctomycetota</taxon>
        <taxon>Planctomycetia</taxon>
        <taxon>Pirellulales</taxon>
        <taxon>Pirellulaceae</taxon>
        <taxon>Anatilimnocola</taxon>
    </lineage>
</organism>
<dbReference type="Pfam" id="PF09423">
    <property type="entry name" value="PhoD"/>
    <property type="match status" value="1"/>
</dbReference>
<dbReference type="InterPro" id="IPR029052">
    <property type="entry name" value="Metallo-depent_PP-like"/>
</dbReference>
<accession>A0A517YHR6</accession>
<dbReference type="CDD" id="cd07389">
    <property type="entry name" value="MPP_PhoD"/>
    <property type="match status" value="1"/>
</dbReference>
<evidence type="ECO:0000313" key="3">
    <source>
        <dbReference type="EMBL" id="QDU29761.1"/>
    </source>
</evidence>
<protein>
    <submittedName>
        <fullName evidence="3">Alkaline phosphatase D</fullName>
        <ecNumber evidence="3">3.1.3.1</ecNumber>
    </submittedName>
</protein>
<evidence type="ECO:0000256" key="1">
    <source>
        <dbReference type="SAM" id="SignalP"/>
    </source>
</evidence>
<keyword evidence="4" id="KW-1185">Reference proteome</keyword>
<dbReference type="Proteomes" id="UP000315017">
    <property type="component" value="Chromosome"/>
</dbReference>
<dbReference type="InterPro" id="IPR018946">
    <property type="entry name" value="PhoD-like_MPP"/>
</dbReference>
<dbReference type="SUPFAM" id="SSF56300">
    <property type="entry name" value="Metallo-dependent phosphatases"/>
    <property type="match status" value="1"/>
</dbReference>
<dbReference type="AlphaFoldDB" id="A0A517YHR6"/>
<dbReference type="RefSeq" id="WP_145094085.1">
    <property type="nucleotide sequence ID" value="NZ_CP036274.1"/>
</dbReference>
<feature type="domain" description="PhoD-like phosphatase metallophosphatase" evidence="2">
    <location>
        <begin position="136"/>
        <end position="384"/>
    </location>
</feature>
<dbReference type="OrthoDB" id="9763616at2"/>
<dbReference type="InterPro" id="IPR038607">
    <property type="entry name" value="PhoD-like_sf"/>
</dbReference>
<gene>
    <name evidence="3" type="primary">phoD_2</name>
    <name evidence="3" type="ORF">ETAA8_48760</name>
</gene>
<dbReference type="KEGG" id="aagg:ETAA8_48760"/>
<feature type="chain" id="PRO_5022120017" evidence="1">
    <location>
        <begin position="20"/>
        <end position="441"/>
    </location>
</feature>
<name>A0A517YHR6_9BACT</name>
<keyword evidence="3" id="KW-0378">Hydrolase</keyword>
<keyword evidence="1" id="KW-0732">Signal</keyword>
<sequence precursor="true">MSDSLSRRSFVIGSGAALAATANSAALASAAAKELGVLGPLVGHVGAQTAILWARIPIAGRYALELATTEPDSVPLEEIGDFFAKTDFTGRWRFEELRPSTTYRYRLVPSAKLGGLEIEGTFRTAPHQDLKTKVSLAFGSCATEDEGSRSVWRRIRAEKVDGLILCGDTPYIDSTDLTKQRQRYREFSAVEEFQDIARTIPVWGTWDDHDFGKNDADGRLRGKENARQAFTEYRALSNFGDGKTGIYTCFRYGPVEVFVIDARWFANTEPSPVEPNKSTLLGAAQWEWLKAGLKSSTAPWKVLATGMIWDAKLNGEKDHWEFYAHERRAIFDFIRAERIGGVVLLGGDIHVSRALRYAAENTVGYPLYQFITSPIHHRVIPALNNEHPDLLFSAVKPHTFLKLTCDATGPDPQLTARFLNRDGELLFDEITLSLKDISHPA</sequence>
<proteinExistence type="predicted"/>
<dbReference type="InterPro" id="IPR006311">
    <property type="entry name" value="TAT_signal"/>
</dbReference>
<dbReference type="EMBL" id="CP036274">
    <property type="protein sequence ID" value="QDU29761.1"/>
    <property type="molecule type" value="Genomic_DNA"/>
</dbReference>
<reference evidence="3 4" key="1">
    <citation type="submission" date="2019-02" db="EMBL/GenBank/DDBJ databases">
        <title>Deep-cultivation of Planctomycetes and their phenomic and genomic characterization uncovers novel biology.</title>
        <authorList>
            <person name="Wiegand S."/>
            <person name="Jogler M."/>
            <person name="Boedeker C."/>
            <person name="Pinto D."/>
            <person name="Vollmers J."/>
            <person name="Rivas-Marin E."/>
            <person name="Kohn T."/>
            <person name="Peeters S.H."/>
            <person name="Heuer A."/>
            <person name="Rast P."/>
            <person name="Oberbeckmann S."/>
            <person name="Bunk B."/>
            <person name="Jeske O."/>
            <person name="Meyerdierks A."/>
            <person name="Storesund J.E."/>
            <person name="Kallscheuer N."/>
            <person name="Luecker S."/>
            <person name="Lage O.M."/>
            <person name="Pohl T."/>
            <person name="Merkel B.J."/>
            <person name="Hornburger P."/>
            <person name="Mueller R.-W."/>
            <person name="Bruemmer F."/>
            <person name="Labrenz M."/>
            <person name="Spormann A.M."/>
            <person name="Op den Camp H."/>
            <person name="Overmann J."/>
            <person name="Amann R."/>
            <person name="Jetten M.S.M."/>
            <person name="Mascher T."/>
            <person name="Medema M.H."/>
            <person name="Devos D.P."/>
            <person name="Kaster A.-K."/>
            <person name="Ovreas L."/>
            <person name="Rohde M."/>
            <person name="Galperin M.Y."/>
            <person name="Jogler C."/>
        </authorList>
    </citation>
    <scope>NUCLEOTIDE SEQUENCE [LARGE SCALE GENOMIC DNA]</scope>
    <source>
        <strain evidence="3 4">ETA_A8</strain>
    </source>
</reference>